<dbReference type="KEGG" id="icp:ICMP_562"/>
<dbReference type="SUPFAM" id="SSF53098">
    <property type="entry name" value="Ribonuclease H-like"/>
    <property type="match status" value="1"/>
</dbReference>
<dbReference type="CDD" id="cd16964">
    <property type="entry name" value="YqgF"/>
    <property type="match status" value="1"/>
</dbReference>
<reference evidence="7 8" key="1">
    <citation type="journal article" date="2011" name="Genome Biol. Evol.">
        <title>Reductive evolution of bacterial genome in insect gut environment.</title>
        <authorList>
            <person name="Nikoh N."/>
            <person name="Hosokawa T."/>
            <person name="Ohshima K."/>
            <person name="Hattori M."/>
            <person name="Fukatsu T."/>
        </authorList>
    </citation>
    <scope>NUCLEOTIDE SEQUENCE [LARGE SCALE GENOMIC DNA]</scope>
    <source>
        <strain evidence="7 8">Mpkobe</strain>
    </source>
</reference>
<gene>
    <name evidence="5 7" type="primary">yqgF</name>
    <name evidence="7" type="ORF">ICMP_562</name>
</gene>
<sequence length="138" mass="15385">MLVKTILAFDFGTKSIGVAIGQQLTKTAYALNALIAKNGVANINEVAELMSNWQPNLLVVGLPLNMDGTKQPITNKAQIFANYLRNYFNIPVEMQDERLSTIEAYATLFEKSGYRGLNKQKVDSQAAVIILQDWFNEN</sequence>
<name>C5WDJ7_9ENTR</name>
<evidence type="ECO:0000256" key="5">
    <source>
        <dbReference type="HAMAP-Rule" id="MF_00651"/>
    </source>
</evidence>
<dbReference type="InterPro" id="IPR037027">
    <property type="entry name" value="YqgF/RNaseH-like_dom_sf"/>
</dbReference>
<dbReference type="EMBL" id="AP010872">
    <property type="protein sequence ID" value="BAH83403.1"/>
    <property type="molecule type" value="Genomic_DNA"/>
</dbReference>
<protein>
    <recommendedName>
        <fullName evidence="5">Putative pre-16S rRNA nuclease</fullName>
        <ecNumber evidence="5">3.1.-.-</ecNumber>
    </recommendedName>
</protein>
<keyword evidence="8" id="KW-1185">Reference proteome</keyword>
<keyword evidence="2 5" id="KW-0690">Ribosome biogenesis</keyword>
<dbReference type="STRING" id="476281.ICMP_562"/>
<dbReference type="SMART" id="SM00732">
    <property type="entry name" value="YqgFc"/>
    <property type="match status" value="1"/>
</dbReference>
<evidence type="ECO:0000256" key="3">
    <source>
        <dbReference type="ARBA" id="ARBA00022722"/>
    </source>
</evidence>
<dbReference type="InterPro" id="IPR006641">
    <property type="entry name" value="YqgF/RNaseH-like_dom"/>
</dbReference>
<feature type="domain" description="YqgF/RNase H-like" evidence="6">
    <location>
        <begin position="4"/>
        <end position="104"/>
    </location>
</feature>
<dbReference type="GO" id="GO:0004518">
    <property type="term" value="F:nuclease activity"/>
    <property type="evidence" value="ECO:0007669"/>
    <property type="project" value="UniProtKB-KW"/>
</dbReference>
<evidence type="ECO:0000259" key="6">
    <source>
        <dbReference type="SMART" id="SM00732"/>
    </source>
</evidence>
<dbReference type="Gene3D" id="3.30.420.140">
    <property type="entry name" value="YqgF/RNase H-like domain"/>
    <property type="match status" value="1"/>
</dbReference>
<evidence type="ECO:0000313" key="7">
    <source>
        <dbReference type="EMBL" id="BAH83403.1"/>
    </source>
</evidence>
<dbReference type="GO" id="GO:0016788">
    <property type="term" value="F:hydrolase activity, acting on ester bonds"/>
    <property type="evidence" value="ECO:0007669"/>
    <property type="project" value="UniProtKB-UniRule"/>
</dbReference>
<dbReference type="GO" id="GO:0000967">
    <property type="term" value="P:rRNA 5'-end processing"/>
    <property type="evidence" value="ECO:0007669"/>
    <property type="project" value="UniProtKB-UniRule"/>
</dbReference>
<keyword evidence="1 5" id="KW-0963">Cytoplasm</keyword>
<dbReference type="PANTHER" id="PTHR33317">
    <property type="entry name" value="POLYNUCLEOTIDYL TRANSFERASE, RIBONUCLEASE H-LIKE SUPERFAMILY PROTEIN"/>
    <property type="match status" value="1"/>
</dbReference>
<evidence type="ECO:0000313" key="8">
    <source>
        <dbReference type="Proteomes" id="UP000061704"/>
    </source>
</evidence>
<dbReference type="AlphaFoldDB" id="C5WDJ7"/>
<dbReference type="InterPro" id="IPR005227">
    <property type="entry name" value="YqgF"/>
</dbReference>
<dbReference type="PANTHER" id="PTHR33317:SF4">
    <property type="entry name" value="POLYNUCLEOTIDYL TRANSFERASE, RIBONUCLEASE H-LIKE SUPERFAMILY PROTEIN"/>
    <property type="match status" value="1"/>
</dbReference>
<dbReference type="HOGENOM" id="CLU_098240_3_0_6"/>
<evidence type="ECO:0000256" key="1">
    <source>
        <dbReference type="ARBA" id="ARBA00022490"/>
    </source>
</evidence>
<evidence type="ECO:0000256" key="2">
    <source>
        <dbReference type="ARBA" id="ARBA00022517"/>
    </source>
</evidence>
<dbReference type="RefSeq" id="WP_041069744.1">
    <property type="nucleotide sequence ID" value="NZ_AP010872.1"/>
</dbReference>
<accession>C5WDJ7</accession>
<dbReference type="InterPro" id="IPR012337">
    <property type="entry name" value="RNaseH-like_sf"/>
</dbReference>
<keyword evidence="4 5" id="KW-0378">Hydrolase</keyword>
<evidence type="ECO:0000256" key="4">
    <source>
        <dbReference type="ARBA" id="ARBA00022801"/>
    </source>
</evidence>
<dbReference type="OrthoDB" id="9796140at2"/>
<organism evidence="7 8">
    <name type="scientific">Candidatus Ishikawaella capsulata Mpkobe</name>
    <dbReference type="NCBI Taxonomy" id="476281"/>
    <lineage>
        <taxon>Bacteria</taxon>
        <taxon>Pseudomonadati</taxon>
        <taxon>Pseudomonadota</taxon>
        <taxon>Gammaproteobacteria</taxon>
        <taxon>Enterobacterales</taxon>
        <taxon>Enterobacteriaceae</taxon>
        <taxon>Candidatus Ishikawella</taxon>
    </lineage>
</organism>
<keyword evidence="3 5" id="KW-0540">Nuclease</keyword>
<dbReference type="GO" id="GO:0005829">
    <property type="term" value="C:cytosol"/>
    <property type="evidence" value="ECO:0007669"/>
    <property type="project" value="TreeGrafter"/>
</dbReference>
<proteinExistence type="inferred from homology"/>
<comment type="function">
    <text evidence="5">Could be a nuclease involved in processing of the 5'-end of pre-16S rRNA.</text>
</comment>
<dbReference type="Pfam" id="PF03652">
    <property type="entry name" value="RuvX"/>
    <property type="match status" value="1"/>
</dbReference>
<dbReference type="EC" id="3.1.-.-" evidence="5"/>
<dbReference type="Proteomes" id="UP000061704">
    <property type="component" value="Chromosome"/>
</dbReference>
<comment type="subcellular location">
    <subcellularLocation>
        <location evidence="5">Cytoplasm</location>
    </subcellularLocation>
</comment>
<dbReference type="NCBIfam" id="TIGR00250">
    <property type="entry name" value="RNAse_H_YqgF"/>
    <property type="match status" value="1"/>
</dbReference>
<comment type="similarity">
    <text evidence="5">Belongs to the YqgF HJR family.</text>
</comment>
<dbReference type="HAMAP" id="MF_00651">
    <property type="entry name" value="Nuclease_YqgF"/>
    <property type="match status" value="1"/>
</dbReference>